<dbReference type="PANTHER" id="PTHR43060">
    <property type="entry name" value="3-HYDROXYISOBUTYRATE DEHYDROGENASE-LIKE 1, MITOCHONDRIAL-RELATED"/>
    <property type="match status" value="1"/>
</dbReference>
<dbReference type="RefSeq" id="WP_344120709.1">
    <property type="nucleotide sequence ID" value="NZ_BAAAOA010000014.1"/>
</dbReference>
<feature type="domain" description="6-phosphogluconate dehydrogenase NADP-binding" evidence="4">
    <location>
        <begin position="7"/>
        <end position="162"/>
    </location>
</feature>
<reference evidence="6 7" key="1">
    <citation type="journal article" date="2019" name="Int. J. Syst. Evol. Microbiol.">
        <title>The Global Catalogue of Microorganisms (GCM) 10K type strain sequencing project: providing services to taxonomists for standard genome sequencing and annotation.</title>
        <authorList>
            <consortium name="The Broad Institute Genomics Platform"/>
            <consortium name="The Broad Institute Genome Sequencing Center for Infectious Disease"/>
            <person name="Wu L."/>
            <person name="Ma J."/>
        </authorList>
    </citation>
    <scope>NUCLEOTIDE SEQUENCE [LARGE SCALE GENOMIC DNA]</scope>
    <source>
        <strain evidence="6 7">JCM 14735</strain>
    </source>
</reference>
<dbReference type="EMBL" id="BAAAOA010000014">
    <property type="protein sequence ID" value="GAA1754485.1"/>
    <property type="molecule type" value="Genomic_DNA"/>
</dbReference>
<evidence type="ECO:0000313" key="6">
    <source>
        <dbReference type="EMBL" id="GAA1754485.1"/>
    </source>
</evidence>
<protein>
    <submittedName>
        <fullName evidence="6">NAD(P)-dependent oxidoreductase</fullName>
    </submittedName>
</protein>
<dbReference type="Pfam" id="PF03446">
    <property type="entry name" value="NAD_binding_2"/>
    <property type="match status" value="1"/>
</dbReference>
<evidence type="ECO:0000256" key="1">
    <source>
        <dbReference type="ARBA" id="ARBA00009080"/>
    </source>
</evidence>
<dbReference type="InterPro" id="IPR029154">
    <property type="entry name" value="HIBADH-like_NADP-bd"/>
</dbReference>
<dbReference type="PIRSF" id="PIRSF000103">
    <property type="entry name" value="HIBADH"/>
    <property type="match status" value="1"/>
</dbReference>
<gene>
    <name evidence="6" type="ORF">GCM10009767_12080</name>
</gene>
<evidence type="ECO:0000259" key="5">
    <source>
        <dbReference type="Pfam" id="PF14833"/>
    </source>
</evidence>
<dbReference type="InterPro" id="IPR015815">
    <property type="entry name" value="HIBADH-related"/>
</dbReference>
<dbReference type="Pfam" id="PF14833">
    <property type="entry name" value="NAD_binding_11"/>
    <property type="match status" value="1"/>
</dbReference>
<evidence type="ECO:0000259" key="4">
    <source>
        <dbReference type="Pfam" id="PF03446"/>
    </source>
</evidence>
<organism evidence="6 7">
    <name type="scientific">Kocuria aegyptia</name>
    <dbReference type="NCBI Taxonomy" id="330943"/>
    <lineage>
        <taxon>Bacteria</taxon>
        <taxon>Bacillati</taxon>
        <taxon>Actinomycetota</taxon>
        <taxon>Actinomycetes</taxon>
        <taxon>Micrococcales</taxon>
        <taxon>Micrococcaceae</taxon>
        <taxon>Kocuria</taxon>
    </lineage>
</organism>
<keyword evidence="2" id="KW-0560">Oxidoreductase</keyword>
<dbReference type="PANTHER" id="PTHR43060:SF15">
    <property type="entry name" value="3-HYDROXYISOBUTYRATE DEHYDROGENASE-LIKE 1, MITOCHONDRIAL-RELATED"/>
    <property type="match status" value="1"/>
</dbReference>
<dbReference type="SUPFAM" id="SSF48179">
    <property type="entry name" value="6-phosphogluconate dehydrogenase C-terminal domain-like"/>
    <property type="match status" value="1"/>
</dbReference>
<comment type="similarity">
    <text evidence="1">Belongs to the HIBADH-related family.</text>
</comment>
<dbReference type="Gene3D" id="1.10.1040.10">
    <property type="entry name" value="N-(1-d-carboxylethyl)-l-norvaline Dehydrogenase, domain 2"/>
    <property type="match status" value="1"/>
</dbReference>
<keyword evidence="7" id="KW-1185">Reference proteome</keyword>
<feature type="domain" description="3-hydroxyisobutyrate dehydrogenase-like NAD-binding" evidence="5">
    <location>
        <begin position="168"/>
        <end position="287"/>
    </location>
</feature>
<evidence type="ECO:0000256" key="2">
    <source>
        <dbReference type="ARBA" id="ARBA00023002"/>
    </source>
</evidence>
<name>A0ABN2KEY3_9MICC</name>
<comment type="caution">
    <text evidence="6">The sequence shown here is derived from an EMBL/GenBank/DDBJ whole genome shotgun (WGS) entry which is preliminary data.</text>
</comment>
<dbReference type="InterPro" id="IPR013328">
    <property type="entry name" value="6PGD_dom2"/>
</dbReference>
<dbReference type="InterPro" id="IPR008927">
    <property type="entry name" value="6-PGluconate_DH-like_C_sf"/>
</dbReference>
<dbReference type="SUPFAM" id="SSF51735">
    <property type="entry name" value="NAD(P)-binding Rossmann-fold domains"/>
    <property type="match status" value="1"/>
</dbReference>
<evidence type="ECO:0000313" key="7">
    <source>
        <dbReference type="Proteomes" id="UP001501204"/>
    </source>
</evidence>
<dbReference type="Proteomes" id="UP001501204">
    <property type="component" value="Unassembled WGS sequence"/>
</dbReference>
<proteinExistence type="inferred from homology"/>
<evidence type="ECO:0000256" key="3">
    <source>
        <dbReference type="ARBA" id="ARBA00023027"/>
    </source>
</evidence>
<dbReference type="InterPro" id="IPR006115">
    <property type="entry name" value="6PGDH_NADP-bd"/>
</dbReference>
<dbReference type="InterPro" id="IPR036291">
    <property type="entry name" value="NAD(P)-bd_dom_sf"/>
</dbReference>
<keyword evidence="3" id="KW-0520">NAD</keyword>
<sequence>MSTPLSVGFLGLGAMGAPMALTLARAGFPVRGFDVSPRAGEVVGEALELLPDPRDAAAGADVVVVMVATGAQLHDVLFGERGIADALGPDTVLLVMATVGPQALESCAQGLEGRGVRVVDAPVSGGTARAATGDLLVMVGGAVEDVDAVRPLLDAMAGNAPVVGPRVGDGQRFKVVNQLLCGVHIAVAGEALALADSMGLDAAQCLEVLSTGAATSFMFEDRGPRMLQGDQAEVRSALDIFVKDMGLVTDAARAVDQPVPLASAAEQLYVRGRREGHGRHDDSVVFDVLRSR</sequence>
<accession>A0ABN2KEY3</accession>
<dbReference type="Gene3D" id="3.40.50.720">
    <property type="entry name" value="NAD(P)-binding Rossmann-like Domain"/>
    <property type="match status" value="1"/>
</dbReference>